<proteinExistence type="predicted"/>
<dbReference type="EMBL" id="BOMG01000021">
    <property type="protein sequence ID" value="GID52540.1"/>
    <property type="molecule type" value="Genomic_DNA"/>
</dbReference>
<evidence type="ECO:0000313" key="1">
    <source>
        <dbReference type="EMBL" id="GID52540.1"/>
    </source>
</evidence>
<keyword evidence="2" id="KW-1185">Reference proteome</keyword>
<reference evidence="1 2" key="1">
    <citation type="submission" date="2021-01" db="EMBL/GenBank/DDBJ databases">
        <title>Whole genome shotgun sequence of Actinoplanes couchii NBRC 106145.</title>
        <authorList>
            <person name="Komaki H."/>
            <person name="Tamura T."/>
        </authorList>
    </citation>
    <scope>NUCLEOTIDE SEQUENCE [LARGE SCALE GENOMIC DNA]</scope>
    <source>
        <strain evidence="1 2">NBRC 106145</strain>
    </source>
</reference>
<dbReference type="Proteomes" id="UP000612282">
    <property type="component" value="Unassembled WGS sequence"/>
</dbReference>
<evidence type="ECO:0000313" key="2">
    <source>
        <dbReference type="Proteomes" id="UP000612282"/>
    </source>
</evidence>
<gene>
    <name evidence="1" type="ORF">Aco03nite_009440</name>
</gene>
<sequence length="60" mass="6540">MSLIARTLTPDFTASSRWVIRAARRWACNRAAKGAAVTEDSIGVRHPPGLESNDCVTSLR</sequence>
<accession>A0ABQ3X1Z3</accession>
<comment type="caution">
    <text evidence="1">The sequence shown here is derived from an EMBL/GenBank/DDBJ whole genome shotgun (WGS) entry which is preliminary data.</text>
</comment>
<organism evidence="1 2">
    <name type="scientific">Actinoplanes couchii</name>
    <dbReference type="NCBI Taxonomy" id="403638"/>
    <lineage>
        <taxon>Bacteria</taxon>
        <taxon>Bacillati</taxon>
        <taxon>Actinomycetota</taxon>
        <taxon>Actinomycetes</taxon>
        <taxon>Micromonosporales</taxon>
        <taxon>Micromonosporaceae</taxon>
        <taxon>Actinoplanes</taxon>
    </lineage>
</organism>
<name>A0ABQ3X1Z3_9ACTN</name>
<protein>
    <submittedName>
        <fullName evidence="1">Uncharacterized protein</fullName>
    </submittedName>
</protein>